<organism evidence="2 3">
    <name type="scientific">Mortierella alpina</name>
    <name type="common">Oleaginous fungus</name>
    <name type="synonym">Mortierella renispora</name>
    <dbReference type="NCBI Taxonomy" id="64518"/>
    <lineage>
        <taxon>Eukaryota</taxon>
        <taxon>Fungi</taxon>
        <taxon>Fungi incertae sedis</taxon>
        <taxon>Mucoromycota</taxon>
        <taxon>Mortierellomycotina</taxon>
        <taxon>Mortierellomycetes</taxon>
        <taxon>Mortierellales</taxon>
        <taxon>Mortierellaceae</taxon>
        <taxon>Mortierella</taxon>
    </lineage>
</organism>
<protein>
    <submittedName>
        <fullName evidence="2">Uncharacterized protein</fullName>
    </submittedName>
</protein>
<reference evidence="2" key="1">
    <citation type="journal article" date="2020" name="Fungal Divers.">
        <title>Resolving the Mortierellaceae phylogeny through synthesis of multi-gene phylogenetics and phylogenomics.</title>
        <authorList>
            <person name="Vandepol N."/>
            <person name="Liber J."/>
            <person name="Desiro A."/>
            <person name="Na H."/>
            <person name="Kennedy M."/>
            <person name="Barry K."/>
            <person name="Grigoriev I.V."/>
            <person name="Miller A.N."/>
            <person name="O'Donnell K."/>
            <person name="Stajich J.E."/>
            <person name="Bonito G."/>
        </authorList>
    </citation>
    <scope>NUCLEOTIDE SEQUENCE</scope>
    <source>
        <strain evidence="2">CK1249</strain>
    </source>
</reference>
<feature type="region of interest" description="Disordered" evidence="1">
    <location>
        <begin position="1"/>
        <end position="193"/>
    </location>
</feature>
<feature type="compositionally biased region" description="Basic and acidic residues" evidence="1">
    <location>
        <begin position="153"/>
        <end position="163"/>
    </location>
</feature>
<dbReference type="Proteomes" id="UP000738359">
    <property type="component" value="Unassembled WGS sequence"/>
</dbReference>
<evidence type="ECO:0000313" key="3">
    <source>
        <dbReference type="Proteomes" id="UP000738359"/>
    </source>
</evidence>
<feature type="compositionally biased region" description="Low complexity" evidence="1">
    <location>
        <begin position="71"/>
        <end position="100"/>
    </location>
</feature>
<dbReference type="EMBL" id="JAAAHY010000699">
    <property type="protein sequence ID" value="KAF9958968.1"/>
    <property type="molecule type" value="Genomic_DNA"/>
</dbReference>
<accession>A0A9P6M080</accession>
<evidence type="ECO:0000313" key="2">
    <source>
        <dbReference type="EMBL" id="KAF9958968.1"/>
    </source>
</evidence>
<dbReference type="OrthoDB" id="68090at2759"/>
<comment type="caution">
    <text evidence="2">The sequence shown here is derived from an EMBL/GenBank/DDBJ whole genome shotgun (WGS) entry which is preliminary data.</text>
</comment>
<keyword evidence="3" id="KW-1185">Reference proteome</keyword>
<gene>
    <name evidence="2" type="ORF">BGZ70_009009</name>
</gene>
<proteinExistence type="predicted"/>
<dbReference type="AlphaFoldDB" id="A0A9P6M080"/>
<name>A0A9P6M080_MORAP</name>
<feature type="compositionally biased region" description="Polar residues" evidence="1">
    <location>
        <begin position="1"/>
        <end position="36"/>
    </location>
</feature>
<evidence type="ECO:0000256" key="1">
    <source>
        <dbReference type="SAM" id="MobiDB-lite"/>
    </source>
</evidence>
<sequence>MAFNLGNNDRQPNFGATNPTGHGSKNPLQQATNPANTRGGDMVLTPDHPSWHADHTSDGLSSSQKAHRNTSSEAGSESHGAAIFPSSSGTAGGSSSNQGGFHHDPHAPYTGGRVTNTAVNRGPFRAGPDNNSFLPPGAVPQGARFDPIMPDNVRQELPGRGDPARQQGGRSGPSGFASGEPDNDELQTPDWTR</sequence>